<comment type="caution">
    <text evidence="2">The sequence shown here is derived from an EMBL/GenBank/DDBJ whole genome shotgun (WGS) entry which is preliminary data.</text>
</comment>
<keyword evidence="3" id="KW-1185">Reference proteome</keyword>
<organism evidence="2 3">
    <name type="scientific">Xylaria bambusicola</name>
    <dbReference type="NCBI Taxonomy" id="326684"/>
    <lineage>
        <taxon>Eukaryota</taxon>
        <taxon>Fungi</taxon>
        <taxon>Dikarya</taxon>
        <taxon>Ascomycota</taxon>
        <taxon>Pezizomycotina</taxon>
        <taxon>Sordariomycetes</taxon>
        <taxon>Xylariomycetidae</taxon>
        <taxon>Xylariales</taxon>
        <taxon>Xylariaceae</taxon>
        <taxon>Xylaria</taxon>
    </lineage>
</organism>
<gene>
    <name evidence="2" type="ORF">RRF57_000828</name>
</gene>
<dbReference type="EMBL" id="JAWHQM010000002">
    <property type="protein sequence ID" value="KAK5625112.1"/>
    <property type="molecule type" value="Genomic_DNA"/>
</dbReference>
<feature type="region of interest" description="Disordered" evidence="1">
    <location>
        <begin position="16"/>
        <end position="63"/>
    </location>
</feature>
<feature type="compositionally biased region" description="Low complexity" evidence="1">
    <location>
        <begin position="43"/>
        <end position="63"/>
    </location>
</feature>
<proteinExistence type="predicted"/>
<protein>
    <submittedName>
        <fullName evidence="2">Uncharacterized protein</fullName>
    </submittedName>
</protein>
<feature type="compositionally biased region" description="Polar residues" evidence="1">
    <location>
        <begin position="16"/>
        <end position="42"/>
    </location>
</feature>
<accession>A0AAN7Z028</accession>
<sequence>MLTEASSVRRFFRQPPSTAFTKDIQPQNTLSPYPASGSNAVATSGLPSSLSSSTSEVNTTTRSIPSHSLEVDVTYHTVQCNEDPFRDPIQIPNASPPIFVYPHSPSLISDAFQKRYYEVVNIFRQNTEEHSTLKEHIQHIDYTLKMCGPSVNESHPSILVFCRPKEFGSLSSLLLSKHLKFQYCLRRSSSKYSWKGWQRNQSNFPEDRSKPLFNLYFWCQKRPRILLGCDQVRVFIKSETDTATLTSQPDFDAGLTLCGSTISVSPGGLQCSTIGCIVEIGSDLYALTAAHAIRPSKLYSNIAEANDNNTTLDTALHDAIALLPGGKRLERTATTGNDHMQNGVFTTHSIDRIPLDETYENDDYIIDDVTYDIVSDAGEDDESIDGNRLAANDRAPETRSFAPGQEALAFFPEYHNTRDFSSPDLDWAAIPLKEREQWRPNAFVSVEDPSHPMFLTEVAATHPRSETRVLIITSSHTARNAMLQPVSSVLGGINGSRASKVWSAIMTDNDSISKGDSGSIVIDAQTGVIYGHVIASNPLQEVYISPLAATLIQISSCFLTTAVSLPKPLSLLTSLATLCLEKKQDARAVKLLTHLDSLIRSMEDEGQTSALASWRNSNEREALSTLIGTLWGGKITTAEEVCL</sequence>
<evidence type="ECO:0000313" key="3">
    <source>
        <dbReference type="Proteomes" id="UP001305414"/>
    </source>
</evidence>
<name>A0AAN7Z028_9PEZI</name>
<evidence type="ECO:0000256" key="1">
    <source>
        <dbReference type="SAM" id="MobiDB-lite"/>
    </source>
</evidence>
<dbReference type="Proteomes" id="UP001305414">
    <property type="component" value="Unassembled WGS sequence"/>
</dbReference>
<dbReference type="AlphaFoldDB" id="A0AAN7Z028"/>
<reference evidence="2 3" key="1">
    <citation type="submission" date="2023-10" db="EMBL/GenBank/DDBJ databases">
        <title>Draft genome sequence of Xylaria bambusicola isolate GMP-LS, the root and basal stem rot pathogen of sugarcane in Indonesia.</title>
        <authorList>
            <person name="Selvaraj P."/>
            <person name="Muralishankar V."/>
            <person name="Muruganantham S."/>
            <person name="Sp S."/>
            <person name="Haryani S."/>
            <person name="Lau K.J.X."/>
            <person name="Naqvi N.I."/>
        </authorList>
    </citation>
    <scope>NUCLEOTIDE SEQUENCE [LARGE SCALE GENOMIC DNA]</scope>
    <source>
        <strain evidence="2">GMP-LS</strain>
    </source>
</reference>
<evidence type="ECO:0000313" key="2">
    <source>
        <dbReference type="EMBL" id="KAK5625112.1"/>
    </source>
</evidence>